<dbReference type="InterPro" id="IPR010916">
    <property type="entry name" value="TonB_box_CS"/>
</dbReference>
<dbReference type="InterPro" id="IPR012910">
    <property type="entry name" value="Plug_dom"/>
</dbReference>
<evidence type="ECO:0000256" key="3">
    <source>
        <dbReference type="ARBA" id="ARBA00022448"/>
    </source>
</evidence>
<evidence type="ECO:0000256" key="6">
    <source>
        <dbReference type="ARBA" id="ARBA00022729"/>
    </source>
</evidence>
<comment type="subcellular location">
    <subcellularLocation>
        <location evidence="1 11">Cell outer membrane</location>
        <topology evidence="1 11">Multi-pass membrane protein</topology>
    </subcellularLocation>
</comment>
<dbReference type="PROSITE" id="PS00430">
    <property type="entry name" value="TONB_DEPENDENT_REC_1"/>
    <property type="match status" value="1"/>
</dbReference>
<evidence type="ECO:0000256" key="4">
    <source>
        <dbReference type="ARBA" id="ARBA00022452"/>
    </source>
</evidence>
<dbReference type="PROSITE" id="PS52016">
    <property type="entry name" value="TONB_DEPENDENT_REC_3"/>
    <property type="match status" value="1"/>
</dbReference>
<keyword evidence="4 11" id="KW-1134">Transmembrane beta strand</keyword>
<keyword evidence="6" id="KW-0732">Signal</keyword>
<evidence type="ECO:0000256" key="13">
    <source>
        <dbReference type="RuleBase" id="RU003357"/>
    </source>
</evidence>
<evidence type="ECO:0000256" key="5">
    <source>
        <dbReference type="ARBA" id="ARBA00022692"/>
    </source>
</evidence>
<dbReference type="GO" id="GO:0009279">
    <property type="term" value="C:cell outer membrane"/>
    <property type="evidence" value="ECO:0007669"/>
    <property type="project" value="UniProtKB-SubCell"/>
</dbReference>
<dbReference type="PANTHER" id="PTHR32552:SF82">
    <property type="entry name" value="FCUA PROTEIN"/>
    <property type="match status" value="1"/>
</dbReference>
<evidence type="ECO:0000256" key="11">
    <source>
        <dbReference type="PROSITE-ProRule" id="PRU01360"/>
    </source>
</evidence>
<dbReference type="PANTHER" id="PTHR32552">
    <property type="entry name" value="FERRICHROME IRON RECEPTOR-RELATED"/>
    <property type="match status" value="1"/>
</dbReference>
<reference evidence="16" key="1">
    <citation type="journal article" date="2020" name="mSystems">
        <title>Genome- and Community-Level Interaction Insights into Carbon Utilization and Element Cycling Functions of Hydrothermarchaeota in Hydrothermal Sediment.</title>
        <authorList>
            <person name="Zhou Z."/>
            <person name="Liu Y."/>
            <person name="Xu W."/>
            <person name="Pan J."/>
            <person name="Luo Z.H."/>
            <person name="Li M."/>
        </authorList>
    </citation>
    <scope>NUCLEOTIDE SEQUENCE [LARGE SCALE GENOMIC DNA]</scope>
    <source>
        <strain evidence="16">HyVt-380</strain>
    </source>
</reference>
<sequence length="740" mass="80755">MKLKLIYTSVIIAIGSTNIAYATDMLELKEGTLELDTLSVTASADASAEGLSPAFAGGQVAKGGRAGILGTKDNLDTPFSITSYTNEFIQDRQAQSVGDVLRYDPSVQVTRGFGNFQEAYMIRGFTTSSDAVAYNGLYNLLPRQYIATELFERVEVLRGASAFLTGANPLGGAIGGSINLLPKRAPNYDLNRVTLGASMNDKRNIAADIARRFGENDEFGVRVNAAHHNGGTSIDDEQAELNLFNIGLDYQGERLRLSADIGYQNNQLDQTRTNVRLSGVNSVPSEPDASKNWAQPWSYSNEEDKFGTFRAEYDLTDEVTAWAAYGMRRSEEENSLANFTLTNANSGAGRFYRFDNAREDRVDTGEIGLKGRFDTGVIGHDWVVAYSYFQLETKNGYTYDFAGTQTNTNIYQPQYVSKPAFTSTAVSGNNFDSPSLNTRTKFNSFAIGDTLSFVDDQLQVTIGARHQAIKVDNYDVNTGVRTSYEDSEITPAIGGVFKITEQLSVYANYIESLVAGETAELTTTTSSGNNINVVNGGESLSPYVSEQKEVGFKYETDSFGGGLAYFTTDQPRTLMDETDPDNPIFVETGENQHQGVELTLYGKATDNLKLLGGVTWLDAKQKGTGDATTEGKRAIGVAEWMAVMGAEWEVPQIDGLAVDGQVHYVSSRYANAANTLKLDDWTTVGLGARYLVNIGNQDLTLRARVDNLFDRDYWSSANDSGQITLGAPRTVSISATVDFY</sequence>
<dbReference type="GO" id="GO:0015344">
    <property type="term" value="F:siderophore uptake transmembrane transporter activity"/>
    <property type="evidence" value="ECO:0007669"/>
    <property type="project" value="TreeGrafter"/>
</dbReference>
<accession>A0A7C2ACX6</accession>
<evidence type="ECO:0000259" key="14">
    <source>
        <dbReference type="Pfam" id="PF00593"/>
    </source>
</evidence>
<dbReference type="Gene3D" id="2.40.170.20">
    <property type="entry name" value="TonB-dependent receptor, beta-barrel domain"/>
    <property type="match status" value="1"/>
</dbReference>
<evidence type="ECO:0000256" key="12">
    <source>
        <dbReference type="PROSITE-ProRule" id="PRU10143"/>
    </source>
</evidence>
<dbReference type="InterPro" id="IPR000531">
    <property type="entry name" value="Beta-barrel_TonB"/>
</dbReference>
<feature type="domain" description="TonB-dependent receptor plug" evidence="15">
    <location>
        <begin position="74"/>
        <end position="173"/>
    </location>
</feature>
<dbReference type="GO" id="GO:0015891">
    <property type="term" value="P:siderophore transport"/>
    <property type="evidence" value="ECO:0007669"/>
    <property type="project" value="InterPro"/>
</dbReference>
<dbReference type="NCBIfam" id="TIGR01783">
    <property type="entry name" value="TonB-siderophor"/>
    <property type="match status" value="1"/>
</dbReference>
<keyword evidence="10 11" id="KW-0998">Cell outer membrane</keyword>
<protein>
    <submittedName>
        <fullName evidence="16">TonB-dependent receptor</fullName>
    </submittedName>
</protein>
<evidence type="ECO:0000256" key="8">
    <source>
        <dbReference type="ARBA" id="ARBA00023136"/>
    </source>
</evidence>
<dbReference type="GO" id="GO:0038023">
    <property type="term" value="F:signaling receptor activity"/>
    <property type="evidence" value="ECO:0007669"/>
    <property type="project" value="InterPro"/>
</dbReference>
<dbReference type="InterPro" id="IPR039426">
    <property type="entry name" value="TonB-dep_rcpt-like"/>
</dbReference>
<organism evidence="16">
    <name type="scientific">Methylophaga aminisulfidivorans</name>
    <dbReference type="NCBI Taxonomy" id="230105"/>
    <lineage>
        <taxon>Bacteria</taxon>
        <taxon>Pseudomonadati</taxon>
        <taxon>Pseudomonadota</taxon>
        <taxon>Gammaproteobacteria</taxon>
        <taxon>Thiotrichales</taxon>
        <taxon>Piscirickettsiaceae</taxon>
        <taxon>Methylophaga</taxon>
    </lineage>
</organism>
<name>A0A7C2ACX6_9GAMM</name>
<dbReference type="EMBL" id="DRHY01000316">
    <property type="protein sequence ID" value="HEC75393.1"/>
    <property type="molecule type" value="Genomic_DNA"/>
</dbReference>
<evidence type="ECO:0000256" key="1">
    <source>
        <dbReference type="ARBA" id="ARBA00004571"/>
    </source>
</evidence>
<evidence type="ECO:0000256" key="7">
    <source>
        <dbReference type="ARBA" id="ARBA00023077"/>
    </source>
</evidence>
<comment type="caution">
    <text evidence="16">The sequence shown here is derived from an EMBL/GenBank/DDBJ whole genome shotgun (WGS) entry which is preliminary data.</text>
</comment>
<keyword evidence="5 11" id="KW-0812">Transmembrane</keyword>
<feature type="domain" description="TonB-dependent receptor-like beta-barrel" evidence="14">
    <location>
        <begin position="254"/>
        <end position="708"/>
    </location>
</feature>
<evidence type="ECO:0000259" key="15">
    <source>
        <dbReference type="Pfam" id="PF07715"/>
    </source>
</evidence>
<dbReference type="Proteomes" id="UP000886384">
    <property type="component" value="Unassembled WGS sequence"/>
</dbReference>
<evidence type="ECO:0000256" key="9">
    <source>
        <dbReference type="ARBA" id="ARBA00023170"/>
    </source>
</evidence>
<dbReference type="Pfam" id="PF00593">
    <property type="entry name" value="TonB_dep_Rec_b-barrel"/>
    <property type="match status" value="1"/>
</dbReference>
<dbReference type="Pfam" id="PF07715">
    <property type="entry name" value="Plug"/>
    <property type="match status" value="1"/>
</dbReference>
<proteinExistence type="inferred from homology"/>
<evidence type="ECO:0000256" key="2">
    <source>
        <dbReference type="ARBA" id="ARBA00009810"/>
    </source>
</evidence>
<keyword evidence="3 11" id="KW-0813">Transport</keyword>
<dbReference type="AlphaFoldDB" id="A0A7C2ACX6"/>
<keyword evidence="8 11" id="KW-0472">Membrane</keyword>
<evidence type="ECO:0000313" key="16">
    <source>
        <dbReference type="EMBL" id="HEC75393.1"/>
    </source>
</evidence>
<dbReference type="SUPFAM" id="SSF56935">
    <property type="entry name" value="Porins"/>
    <property type="match status" value="1"/>
</dbReference>
<dbReference type="InterPro" id="IPR010105">
    <property type="entry name" value="TonB_sidphr_rcpt"/>
</dbReference>
<keyword evidence="9 16" id="KW-0675">Receptor</keyword>
<dbReference type="InterPro" id="IPR037066">
    <property type="entry name" value="Plug_dom_sf"/>
</dbReference>
<evidence type="ECO:0000256" key="10">
    <source>
        <dbReference type="ARBA" id="ARBA00023237"/>
    </source>
</evidence>
<gene>
    <name evidence="16" type="ORF">ENI26_13665</name>
</gene>
<feature type="short sequence motif" description="TonB box" evidence="12">
    <location>
        <begin position="37"/>
        <end position="43"/>
    </location>
</feature>
<dbReference type="InterPro" id="IPR036942">
    <property type="entry name" value="Beta-barrel_TonB_sf"/>
</dbReference>
<keyword evidence="7 12" id="KW-0798">TonB box</keyword>
<dbReference type="CDD" id="cd01347">
    <property type="entry name" value="ligand_gated_channel"/>
    <property type="match status" value="1"/>
</dbReference>
<dbReference type="Gene3D" id="2.170.130.10">
    <property type="entry name" value="TonB-dependent receptor, plug domain"/>
    <property type="match status" value="1"/>
</dbReference>
<comment type="similarity">
    <text evidence="2 11 13">Belongs to the TonB-dependent receptor family.</text>
</comment>